<feature type="transmembrane region" description="Helical" evidence="2">
    <location>
        <begin position="529"/>
        <end position="550"/>
    </location>
</feature>
<keyword evidence="2" id="KW-0472">Membrane</keyword>
<keyword evidence="2" id="KW-0812">Transmembrane</keyword>
<feature type="region of interest" description="Disordered" evidence="1">
    <location>
        <begin position="73"/>
        <end position="94"/>
    </location>
</feature>
<proteinExistence type="predicted"/>
<feature type="compositionally biased region" description="Polar residues" evidence="1">
    <location>
        <begin position="83"/>
        <end position="94"/>
    </location>
</feature>
<feature type="region of interest" description="Disordered" evidence="1">
    <location>
        <begin position="345"/>
        <end position="381"/>
    </location>
</feature>
<name>A0AAE1AQS7_9GAST</name>
<evidence type="ECO:0000313" key="4">
    <source>
        <dbReference type="Proteomes" id="UP001283361"/>
    </source>
</evidence>
<gene>
    <name evidence="3" type="ORF">RRG08_035988</name>
</gene>
<sequence>METNCEDLLHKASSNLAGFTQKECASFSETTKITTCFLETNKEKDSTEDQSCENLRLESNVQGNRLETKLNEANKSKQRLNKRLQSNSTTKDTFSQELSDALETDGQNMCEDILPLAGLRDREVESLKKAHFIGKFLSKRTLTQTKTKKAARKALPVGSASDCEDTCKHVLNAHTRPVGSASDCEDTCKHVLNAHTRPVGSASDCEDTCKHVLNAHTRPVGSASDCEDTCKHVLNAHTRPVGSASDCEDTCKHVLNAHTRPVGSASDCEDTCKHVLNAHTRPEEGRDIGEAERIGTQQLTGSRSAHVCYDVEKGRGDQETGAEANKDLQYDVDRWPLDADVSSIDGSRFSDSSGDDLCSDSQSHSEAGAGITDTDTDDALGSSDKQVARMKEVPAKKQQEKVGQIPPLIIYYSEIQREFYWHRFYFNHYENVDFSVFEFGSRRAFLLWRCACLATVILLLVEIFLKTGMEGLNPYTGIGLALCLHLWVTWLLLLQLLVEVPFLIVQYFMYPTCYLARIHTTPLHCKYVWFLNNVVSANIFSLTTANTLIFKNSDSDDYGPGTKLHLILSFLCLVNTTLGATPVRLAHGLQPVMLTLTYVIHANLAQRCSSFPRYIPPPVARNESEMKLSDVQEQLRVELCYLEPLMWHVSGTSCVIFSGLWIALTLACHFCLALLCWGRRVIFRCRRQRSAPVYGQSPTTHFYPEHGAEVSPQMIRLVEEDGFKAKDFVTGFENSPPFTSTVVRRRCRQRRPLDDALDF</sequence>
<evidence type="ECO:0000256" key="2">
    <source>
        <dbReference type="SAM" id="Phobius"/>
    </source>
</evidence>
<feature type="transmembrane region" description="Helical" evidence="2">
    <location>
        <begin position="477"/>
        <end position="509"/>
    </location>
</feature>
<protein>
    <submittedName>
        <fullName evidence="3">Uncharacterized protein</fullName>
    </submittedName>
</protein>
<dbReference type="Proteomes" id="UP001283361">
    <property type="component" value="Unassembled WGS sequence"/>
</dbReference>
<evidence type="ECO:0000313" key="3">
    <source>
        <dbReference type="EMBL" id="KAK3792233.1"/>
    </source>
</evidence>
<feature type="transmembrane region" description="Helical" evidence="2">
    <location>
        <begin position="655"/>
        <end position="677"/>
    </location>
</feature>
<dbReference type="AlphaFoldDB" id="A0AAE1AQS7"/>
<feature type="transmembrane region" description="Helical" evidence="2">
    <location>
        <begin position="446"/>
        <end position="465"/>
    </location>
</feature>
<keyword evidence="4" id="KW-1185">Reference proteome</keyword>
<keyword evidence="2" id="KW-1133">Transmembrane helix</keyword>
<reference evidence="3" key="1">
    <citation type="journal article" date="2023" name="G3 (Bethesda)">
        <title>A reference genome for the long-term kleptoplast-retaining sea slug Elysia crispata morphotype clarki.</title>
        <authorList>
            <person name="Eastman K.E."/>
            <person name="Pendleton A.L."/>
            <person name="Shaikh M.A."/>
            <person name="Suttiyut T."/>
            <person name="Ogas R."/>
            <person name="Tomko P."/>
            <person name="Gavelis G."/>
            <person name="Widhalm J.R."/>
            <person name="Wisecaver J.H."/>
        </authorList>
    </citation>
    <scope>NUCLEOTIDE SEQUENCE</scope>
    <source>
        <strain evidence="3">ECLA1</strain>
    </source>
</reference>
<evidence type="ECO:0000256" key="1">
    <source>
        <dbReference type="SAM" id="MobiDB-lite"/>
    </source>
</evidence>
<dbReference type="EMBL" id="JAWDGP010001383">
    <property type="protein sequence ID" value="KAK3792233.1"/>
    <property type="molecule type" value="Genomic_DNA"/>
</dbReference>
<accession>A0AAE1AQS7</accession>
<comment type="caution">
    <text evidence="3">The sequence shown here is derived from an EMBL/GenBank/DDBJ whole genome shotgun (WGS) entry which is preliminary data.</text>
</comment>
<organism evidence="3 4">
    <name type="scientific">Elysia crispata</name>
    <name type="common">lettuce slug</name>
    <dbReference type="NCBI Taxonomy" id="231223"/>
    <lineage>
        <taxon>Eukaryota</taxon>
        <taxon>Metazoa</taxon>
        <taxon>Spiralia</taxon>
        <taxon>Lophotrochozoa</taxon>
        <taxon>Mollusca</taxon>
        <taxon>Gastropoda</taxon>
        <taxon>Heterobranchia</taxon>
        <taxon>Euthyneura</taxon>
        <taxon>Panpulmonata</taxon>
        <taxon>Sacoglossa</taxon>
        <taxon>Placobranchoidea</taxon>
        <taxon>Plakobranchidae</taxon>
        <taxon>Elysia</taxon>
    </lineage>
</organism>